<evidence type="ECO:0000313" key="2">
    <source>
        <dbReference type="EMBL" id="KNZ68320.1"/>
    </source>
</evidence>
<dbReference type="PANTHER" id="PTHR40031:SF1">
    <property type="entry name" value="MEMBRANE-BOUND METAL-DEPENDENT HYDROLASE"/>
    <property type="match status" value="1"/>
</dbReference>
<accession>A0A0L6VYI8</accession>
<feature type="transmembrane region" description="Helical" evidence="1">
    <location>
        <begin position="121"/>
        <end position="143"/>
    </location>
</feature>
<sequence>MDPVTHFLVGTVIAGISGEKLSISDPLYLSTVLGSLMPDMDIVYQLRGHIAYLKNHRGMSHSVPGLICNAGLIALAVYLLSGYRFVALFAWALLGGLSHVFLDVLNSYGAQVLWPLSKKKYSLNLLVLFDPVLAGLCLAALFWPGSFPRVSLVILVLTVIYLLFRLYMRHSVFLFLSEQYREQDIERIIVMPAMVSLWDWSFLVETRNKYIVGEAKWLSFETGIRRVLEKVPHNHIIQKALYSKIGRLFQSFTPYYHIHYYQDGENHVVCFADLRYFVRDDFLHNAKVVLSRECEIAEAVFQPYSKKHNLSF</sequence>
<dbReference type="InterPro" id="IPR007404">
    <property type="entry name" value="YdjM-like"/>
</dbReference>
<dbReference type="AlphaFoldDB" id="A0A0L6VYI8"/>
<dbReference type="Pfam" id="PF04307">
    <property type="entry name" value="YdjM"/>
    <property type="match status" value="1"/>
</dbReference>
<dbReference type="EMBL" id="LGTE01000036">
    <property type="protein sequence ID" value="KNZ68320.1"/>
    <property type="molecule type" value="Genomic_DNA"/>
</dbReference>
<keyword evidence="1" id="KW-1133">Transmembrane helix</keyword>
<dbReference type="InterPro" id="IPR053170">
    <property type="entry name" value="Transcription_regulator"/>
</dbReference>
<keyword evidence="1" id="KW-0472">Membrane</keyword>
<name>A0A0L6VYI8_9FIRM</name>
<feature type="transmembrane region" description="Helical" evidence="1">
    <location>
        <begin position="63"/>
        <end position="80"/>
    </location>
</feature>
<feature type="transmembrane region" description="Helical" evidence="1">
    <location>
        <begin position="149"/>
        <end position="168"/>
    </location>
</feature>
<dbReference type="PANTHER" id="PTHR40031">
    <property type="entry name" value="HYPOTHETICAL MEMBRANE SPANNING PROTEIN"/>
    <property type="match status" value="1"/>
</dbReference>
<gene>
    <name evidence="2" type="ORF">Tfer_3148</name>
</gene>
<keyword evidence="2" id="KW-0378">Hydrolase</keyword>
<evidence type="ECO:0000313" key="3">
    <source>
        <dbReference type="Proteomes" id="UP000037175"/>
    </source>
</evidence>
<keyword evidence="1" id="KW-0812">Transmembrane</keyword>
<evidence type="ECO:0000256" key="1">
    <source>
        <dbReference type="SAM" id="Phobius"/>
    </source>
</evidence>
<keyword evidence="3" id="KW-1185">Reference proteome</keyword>
<comment type="caution">
    <text evidence="2">The sequence shown here is derived from an EMBL/GenBank/DDBJ whole genome shotgun (WGS) entry which is preliminary data.</text>
</comment>
<dbReference type="Proteomes" id="UP000037175">
    <property type="component" value="Unassembled WGS sequence"/>
</dbReference>
<dbReference type="GO" id="GO:0016787">
    <property type="term" value="F:hydrolase activity"/>
    <property type="evidence" value="ECO:0007669"/>
    <property type="project" value="UniProtKB-KW"/>
</dbReference>
<feature type="transmembrane region" description="Helical" evidence="1">
    <location>
        <begin position="86"/>
        <end position="109"/>
    </location>
</feature>
<protein>
    <submittedName>
        <fullName evidence="2">Membrane-bound metal-dependent hydrolase</fullName>
    </submittedName>
</protein>
<organism evidence="2 3">
    <name type="scientific">Thermincola ferriacetica</name>
    <dbReference type="NCBI Taxonomy" id="281456"/>
    <lineage>
        <taxon>Bacteria</taxon>
        <taxon>Bacillati</taxon>
        <taxon>Bacillota</taxon>
        <taxon>Clostridia</taxon>
        <taxon>Eubacteriales</taxon>
        <taxon>Thermincolaceae</taxon>
        <taxon>Thermincola</taxon>
    </lineage>
</organism>
<proteinExistence type="predicted"/>
<dbReference type="RefSeq" id="WP_052219078.1">
    <property type="nucleotide sequence ID" value="NZ_LGTE01000036.1"/>
</dbReference>
<reference evidence="3" key="1">
    <citation type="submission" date="2015-07" db="EMBL/GenBank/DDBJ databases">
        <title>Complete Genome of Thermincola ferriacetica strain Z-0001T.</title>
        <authorList>
            <person name="Lusk B."/>
            <person name="Badalamenti J.P."/>
            <person name="Parameswaran P."/>
            <person name="Bond D.R."/>
            <person name="Torres C.I."/>
        </authorList>
    </citation>
    <scope>NUCLEOTIDE SEQUENCE [LARGE SCALE GENOMIC DNA]</scope>
    <source>
        <strain evidence="3">Z-0001</strain>
    </source>
</reference>